<dbReference type="EMBL" id="CAJHCQ010000005">
    <property type="protein sequence ID" value="CAD6531838.1"/>
    <property type="molecule type" value="Genomic_DNA"/>
</dbReference>
<organism evidence="1 2">
    <name type="scientific">Paraburkholderia hiiakae</name>
    <dbReference type="NCBI Taxonomy" id="1081782"/>
    <lineage>
        <taxon>Bacteria</taxon>
        <taxon>Pseudomonadati</taxon>
        <taxon>Pseudomonadota</taxon>
        <taxon>Betaproteobacteria</taxon>
        <taxon>Burkholderiales</taxon>
        <taxon>Burkholderiaceae</taxon>
        <taxon>Paraburkholderia</taxon>
    </lineage>
</organism>
<sequence>MPLLRNALVAMEQTSVDEIRLDEVSSRARSAIADVRAGLAHFERVLDSLDRGDQHVSRGYIEMIDALMEGGSVDIWYRGEYITVPFRHLYDWFEDPIRIGAQRYQIDETPFRRWADCELADGAGMTSVPCNHTGCRQTHLLTFYDPHEMQRADARAASEIWYCHHHRVNAWQSANALGDEHVELLKRVHDMPGCNRQQLAAKKCDTDFLISVGLLQSATQSSRALSFHLTVAGHEIVHQRSSRPRIAGVRR</sequence>
<evidence type="ECO:0000313" key="2">
    <source>
        <dbReference type="Proteomes" id="UP000656319"/>
    </source>
</evidence>
<reference evidence="1 2" key="1">
    <citation type="submission" date="2020-10" db="EMBL/GenBank/DDBJ databases">
        <authorList>
            <person name="Peeters C."/>
        </authorList>
    </citation>
    <scope>NUCLEOTIDE SEQUENCE [LARGE SCALE GENOMIC DNA]</scope>
    <source>
        <strain evidence="1 2">LMG 27952</strain>
    </source>
</reference>
<proteinExistence type="predicted"/>
<comment type="caution">
    <text evidence="1">The sequence shown here is derived from an EMBL/GenBank/DDBJ whole genome shotgun (WGS) entry which is preliminary data.</text>
</comment>
<evidence type="ECO:0000313" key="1">
    <source>
        <dbReference type="EMBL" id="CAD6531838.1"/>
    </source>
</evidence>
<dbReference type="Proteomes" id="UP000656319">
    <property type="component" value="Unassembled WGS sequence"/>
</dbReference>
<protein>
    <submittedName>
        <fullName evidence="1">Uncharacterized protein</fullName>
    </submittedName>
</protein>
<keyword evidence="2" id="KW-1185">Reference proteome</keyword>
<accession>A0ABM8NLN9</accession>
<gene>
    <name evidence="1" type="ORF">LMG27952_02627</name>
</gene>
<name>A0ABM8NLN9_9BURK</name>